<dbReference type="PROSITE" id="PS51257">
    <property type="entry name" value="PROKAR_LIPOPROTEIN"/>
    <property type="match status" value="1"/>
</dbReference>
<protein>
    <recommendedName>
        <fullName evidence="2">Lipoprotein</fullName>
    </recommendedName>
</protein>
<organism evidence="1">
    <name type="scientific">hydrothermal vent metagenome</name>
    <dbReference type="NCBI Taxonomy" id="652676"/>
    <lineage>
        <taxon>unclassified sequences</taxon>
        <taxon>metagenomes</taxon>
        <taxon>ecological metagenomes</taxon>
    </lineage>
</organism>
<evidence type="ECO:0000313" key="1">
    <source>
        <dbReference type="EMBL" id="VAX17614.1"/>
    </source>
</evidence>
<dbReference type="EMBL" id="UOGD01000081">
    <property type="protein sequence ID" value="VAX17614.1"/>
    <property type="molecule type" value="Genomic_DNA"/>
</dbReference>
<reference evidence="1" key="1">
    <citation type="submission" date="2018-06" db="EMBL/GenBank/DDBJ databases">
        <authorList>
            <person name="Zhirakovskaya E."/>
        </authorList>
    </citation>
    <scope>NUCLEOTIDE SEQUENCE</scope>
</reference>
<name>A0A3B1C0T8_9ZZZZ</name>
<dbReference type="AlphaFoldDB" id="A0A3B1C0T8"/>
<proteinExistence type="predicted"/>
<evidence type="ECO:0008006" key="2">
    <source>
        <dbReference type="Google" id="ProtNLM"/>
    </source>
</evidence>
<gene>
    <name evidence="1" type="ORF">MNBD_IGNAVI01-2036</name>
</gene>
<accession>A0A3B1C0T8</accession>
<sequence length="202" mass="23174">MITRNRSIIFFLITSLLLFSCGEKKTSENKKPKIVKEKVKLLSDVIVDNDLGISYQVPLSWKLMSAELSERYVARLNSEKFDGSFIVYHPKAFYFNSKISGLLRVGSIAESENSPGIELTIDNYIKLYKKFNTAKIIKREKINTGIISITQLVIEKSNLISLKNIFLNKKSKIVQFDYSLQQKDYDKEKEFITSSLASIKLL</sequence>